<organism evidence="6 7">
    <name type="scientific">Apostasia shenzhenica</name>
    <dbReference type="NCBI Taxonomy" id="1088818"/>
    <lineage>
        <taxon>Eukaryota</taxon>
        <taxon>Viridiplantae</taxon>
        <taxon>Streptophyta</taxon>
        <taxon>Embryophyta</taxon>
        <taxon>Tracheophyta</taxon>
        <taxon>Spermatophyta</taxon>
        <taxon>Magnoliopsida</taxon>
        <taxon>Liliopsida</taxon>
        <taxon>Asparagales</taxon>
        <taxon>Orchidaceae</taxon>
        <taxon>Apostasioideae</taxon>
        <taxon>Apostasia</taxon>
    </lineage>
</organism>
<proteinExistence type="inferred from homology"/>
<evidence type="ECO:0000313" key="7">
    <source>
        <dbReference type="Proteomes" id="UP000236161"/>
    </source>
</evidence>
<evidence type="ECO:0000256" key="3">
    <source>
        <dbReference type="ARBA" id="ARBA00022801"/>
    </source>
</evidence>
<reference evidence="6 7" key="1">
    <citation type="journal article" date="2017" name="Nature">
        <title>The Apostasia genome and the evolution of orchids.</title>
        <authorList>
            <person name="Zhang G.Q."/>
            <person name="Liu K.W."/>
            <person name="Li Z."/>
            <person name="Lohaus R."/>
            <person name="Hsiao Y.Y."/>
            <person name="Niu S.C."/>
            <person name="Wang J.Y."/>
            <person name="Lin Y.C."/>
            <person name="Xu Q."/>
            <person name="Chen L.J."/>
            <person name="Yoshida K."/>
            <person name="Fujiwara S."/>
            <person name="Wang Z.W."/>
            <person name="Zhang Y.Q."/>
            <person name="Mitsuda N."/>
            <person name="Wang M."/>
            <person name="Liu G.H."/>
            <person name="Pecoraro L."/>
            <person name="Huang H.X."/>
            <person name="Xiao X.J."/>
            <person name="Lin M."/>
            <person name="Wu X.Y."/>
            <person name="Wu W.L."/>
            <person name="Chen Y.Y."/>
            <person name="Chang S.B."/>
            <person name="Sakamoto S."/>
            <person name="Ohme-Takagi M."/>
            <person name="Yagi M."/>
            <person name="Zeng S.J."/>
            <person name="Shen C.Y."/>
            <person name="Yeh C.M."/>
            <person name="Luo Y.B."/>
            <person name="Tsai W.C."/>
            <person name="Van de Peer Y."/>
            <person name="Liu Z.J."/>
        </authorList>
    </citation>
    <scope>NUCLEOTIDE SEQUENCE [LARGE SCALE GENOMIC DNA]</scope>
    <source>
        <strain evidence="7">cv. Shenzhen</strain>
        <tissue evidence="6">Stem</tissue>
    </source>
</reference>
<evidence type="ECO:0000313" key="6">
    <source>
        <dbReference type="EMBL" id="PKA66696.1"/>
    </source>
</evidence>
<gene>
    <name evidence="6" type="primary">ULP1B</name>
    <name evidence="6" type="ORF">AXF42_Ash003351</name>
</gene>
<keyword evidence="4" id="KW-0788">Thiol protease</keyword>
<dbReference type="Proteomes" id="UP000236161">
    <property type="component" value="Unassembled WGS sequence"/>
</dbReference>
<keyword evidence="3 6" id="KW-0378">Hydrolase</keyword>
<dbReference type="PANTHER" id="PTHR12606">
    <property type="entry name" value="SENTRIN/SUMO-SPECIFIC PROTEASE"/>
    <property type="match status" value="1"/>
</dbReference>
<dbReference type="InterPro" id="IPR038765">
    <property type="entry name" value="Papain-like_cys_pep_sf"/>
</dbReference>
<dbReference type="InterPro" id="IPR003653">
    <property type="entry name" value="Peptidase_C48_C"/>
</dbReference>
<dbReference type="SUPFAM" id="SSF54001">
    <property type="entry name" value="Cysteine proteinases"/>
    <property type="match status" value="1"/>
</dbReference>
<dbReference type="EC" id="3.4.22.-" evidence="6"/>
<feature type="domain" description="Ubiquitin-like protease family profile" evidence="5">
    <location>
        <begin position="1"/>
        <end position="110"/>
    </location>
</feature>
<keyword evidence="7" id="KW-1185">Reference proteome</keyword>
<dbReference type="PANTHER" id="PTHR12606:SF136">
    <property type="entry name" value="ULP1 PROTEASE FAMILY PROTEIN"/>
    <property type="match status" value="1"/>
</dbReference>
<dbReference type="GO" id="GO:0005634">
    <property type="term" value="C:nucleus"/>
    <property type="evidence" value="ECO:0007669"/>
    <property type="project" value="TreeGrafter"/>
</dbReference>
<evidence type="ECO:0000259" key="5">
    <source>
        <dbReference type="PROSITE" id="PS50600"/>
    </source>
</evidence>
<protein>
    <submittedName>
        <fullName evidence="6">Ubiquitin-like-specific protease 1B</fullName>
        <ecNumber evidence="6">3.4.22.-</ecNumber>
    </submittedName>
</protein>
<sequence>MRGLSLKMLKKITNPVLLRSDLLMVVLNRDSHWILVVLDLKAKQICIFDSIKNPAHKDVVFKLVEVLYQESESFQSFAISEWPVIYVELLPRQSSSSDCGVFVMKYMERLLDISDGEWSWRQYLNWQVEMNVFRAQIAYDIIKFGEQFAKEPAKDTKFCNI</sequence>
<comment type="similarity">
    <text evidence="1">Belongs to the peptidase C48 family.</text>
</comment>
<keyword evidence="2 6" id="KW-0645">Protease</keyword>
<accession>A0A2I0BFZ3</accession>
<dbReference type="AlphaFoldDB" id="A0A2I0BFZ3"/>
<dbReference type="Pfam" id="PF02902">
    <property type="entry name" value="Peptidase_C48"/>
    <property type="match status" value="1"/>
</dbReference>
<evidence type="ECO:0000256" key="4">
    <source>
        <dbReference type="ARBA" id="ARBA00022807"/>
    </source>
</evidence>
<name>A0A2I0BFZ3_9ASPA</name>
<dbReference type="PROSITE" id="PS50600">
    <property type="entry name" value="ULP_PROTEASE"/>
    <property type="match status" value="1"/>
</dbReference>
<dbReference type="GO" id="GO:0006508">
    <property type="term" value="P:proteolysis"/>
    <property type="evidence" value="ECO:0007669"/>
    <property type="project" value="UniProtKB-KW"/>
</dbReference>
<dbReference type="OrthoDB" id="689320at2759"/>
<dbReference type="GO" id="GO:0016926">
    <property type="term" value="P:protein desumoylation"/>
    <property type="evidence" value="ECO:0007669"/>
    <property type="project" value="TreeGrafter"/>
</dbReference>
<evidence type="ECO:0000256" key="1">
    <source>
        <dbReference type="ARBA" id="ARBA00005234"/>
    </source>
</evidence>
<dbReference type="EMBL" id="KZ451885">
    <property type="protein sequence ID" value="PKA66696.1"/>
    <property type="molecule type" value="Genomic_DNA"/>
</dbReference>
<evidence type="ECO:0000256" key="2">
    <source>
        <dbReference type="ARBA" id="ARBA00022670"/>
    </source>
</evidence>
<dbReference type="STRING" id="1088818.A0A2I0BFZ3"/>
<dbReference type="GO" id="GO:0016929">
    <property type="term" value="F:deSUMOylase activity"/>
    <property type="evidence" value="ECO:0007669"/>
    <property type="project" value="TreeGrafter"/>
</dbReference>
<dbReference type="Gene3D" id="3.40.395.10">
    <property type="entry name" value="Adenoviral Proteinase, Chain A"/>
    <property type="match status" value="1"/>
</dbReference>